<comment type="caution">
    <text evidence="1">The sequence shown here is derived from an EMBL/GenBank/DDBJ whole genome shotgun (WGS) entry which is preliminary data.</text>
</comment>
<dbReference type="AlphaFoldDB" id="A0A7K2ILR3"/>
<accession>A0A7K2ILR3</accession>
<evidence type="ECO:0000313" key="2">
    <source>
        <dbReference type="EMBL" id="MYR30776.1"/>
    </source>
</evidence>
<dbReference type="EMBL" id="WWHY01000001">
    <property type="protein sequence ID" value="MYR30776.1"/>
    <property type="molecule type" value="Genomic_DNA"/>
</dbReference>
<sequence>MTHITPAMIRSELAGIIRAATETVELLGLYEDVYADDLSEEISVALGRIGVRGHVLRKQYMEAHRRDTEFIDSVNEDLEQLAVAVAEEEK</sequence>
<evidence type="ECO:0000313" key="1">
    <source>
        <dbReference type="EMBL" id="MYR30704.1"/>
    </source>
</evidence>
<dbReference type="RefSeq" id="WP_161109879.1">
    <property type="nucleotide sequence ID" value="NZ_JBHXVI010000018.1"/>
</dbReference>
<evidence type="ECO:0000313" key="3">
    <source>
        <dbReference type="Proteomes" id="UP000467124"/>
    </source>
</evidence>
<organism evidence="1 3">
    <name type="scientific">Nocardiopsis alba</name>
    <dbReference type="NCBI Taxonomy" id="53437"/>
    <lineage>
        <taxon>Bacteria</taxon>
        <taxon>Bacillati</taxon>
        <taxon>Actinomycetota</taxon>
        <taxon>Actinomycetes</taxon>
        <taxon>Streptosporangiales</taxon>
        <taxon>Nocardiopsidaceae</taxon>
        <taxon>Nocardiopsis</taxon>
    </lineage>
</organism>
<gene>
    <name evidence="1" type="ORF">GTW20_00100</name>
    <name evidence="2" type="ORF">GTW20_00475</name>
</gene>
<reference evidence="1 3" key="1">
    <citation type="journal article" date="2019" name="Nat. Commun.">
        <title>The antimicrobial potential of Streptomyces from insect microbiomes.</title>
        <authorList>
            <person name="Chevrette M.G."/>
            <person name="Carlson C.M."/>
            <person name="Ortega H.E."/>
            <person name="Thomas C."/>
            <person name="Ananiev G.E."/>
            <person name="Barns K.J."/>
            <person name="Book A.J."/>
            <person name="Cagnazzo J."/>
            <person name="Carlos C."/>
            <person name="Flanigan W."/>
            <person name="Grubbs K.J."/>
            <person name="Horn H.A."/>
            <person name="Hoffmann F.M."/>
            <person name="Klassen J.L."/>
            <person name="Knack J.J."/>
            <person name="Lewin G.R."/>
            <person name="McDonald B.R."/>
            <person name="Muller L."/>
            <person name="Melo W.G.P."/>
            <person name="Pinto-Tomas A.A."/>
            <person name="Schmitz A."/>
            <person name="Wendt-Pienkowski E."/>
            <person name="Wildman S."/>
            <person name="Zhao M."/>
            <person name="Zhang F."/>
            <person name="Bugni T.S."/>
            <person name="Andes D.R."/>
            <person name="Pupo M.T."/>
            <person name="Currie C.R."/>
        </authorList>
    </citation>
    <scope>NUCLEOTIDE SEQUENCE [LARGE SCALE GENOMIC DNA]</scope>
    <source>
        <strain evidence="1 3">SID5840</strain>
    </source>
</reference>
<proteinExistence type="predicted"/>
<name>A0A7K2ILR3_9ACTN</name>
<dbReference type="EMBL" id="WWHY01000001">
    <property type="protein sequence ID" value="MYR30704.1"/>
    <property type="molecule type" value="Genomic_DNA"/>
</dbReference>
<protein>
    <submittedName>
        <fullName evidence="1">Uncharacterized protein</fullName>
    </submittedName>
</protein>
<dbReference type="Proteomes" id="UP000467124">
    <property type="component" value="Unassembled WGS sequence"/>
</dbReference>